<name>A0ABY5YV40_9ACTN</name>
<dbReference type="PANTHER" id="PTHR38479:SF2">
    <property type="entry name" value="WINGED HELIX DNA-BINDING DOMAIN-CONTAINING PROTEIN"/>
    <property type="match status" value="1"/>
</dbReference>
<dbReference type="InterPro" id="IPR009351">
    <property type="entry name" value="AlkZ-like"/>
</dbReference>
<gene>
    <name evidence="1" type="ORF">Drose_20125</name>
</gene>
<dbReference type="PANTHER" id="PTHR38479">
    <property type="entry name" value="LMO0824 PROTEIN"/>
    <property type="match status" value="1"/>
</dbReference>
<sequence>MCPARYEIAVTPHISTDQRRARLAWRHALAGPVPPERGPRDVAADLVALHATDAATVHLAVAARLHAPLVETVAEALYERRTLLRMLGMRRTMFVVPTGFAPVVQAAATRAIAADQRKRLVRQLTESGVGDADWLADVEEATYRAIAARGSATAAQLAADEPRLRTAMVLPQGSQYVTSRVLFLLAADGRIVRGRPVGSWLSSQYLWSTADGWLPGGGLPAMEPAAARTELVRAWLARNGPGTAADLKWWTGWTLTQVKAALAAVAAVPVTLDGGDTGYVLPDDVDPVAEPAPWVALLPALDPTVMGWRSREWYLGPHAPALFDRTGNPGPTVWADGRVVGGWAQRPSGEVAVELLEDVPAAVRRAVGAAAAELEGWLDGVRVTPRFRTPLERRLSA</sequence>
<organism evidence="1 2">
    <name type="scientific">Dactylosporangium roseum</name>
    <dbReference type="NCBI Taxonomy" id="47989"/>
    <lineage>
        <taxon>Bacteria</taxon>
        <taxon>Bacillati</taxon>
        <taxon>Actinomycetota</taxon>
        <taxon>Actinomycetes</taxon>
        <taxon>Micromonosporales</taxon>
        <taxon>Micromonosporaceae</taxon>
        <taxon>Dactylosporangium</taxon>
    </lineage>
</organism>
<dbReference type="Pfam" id="PF06224">
    <property type="entry name" value="AlkZ-like"/>
    <property type="match status" value="1"/>
</dbReference>
<keyword evidence="2" id="KW-1185">Reference proteome</keyword>
<accession>A0ABY5YV40</accession>
<protein>
    <submittedName>
        <fullName evidence="1">AlkZ family DNA glycosylase</fullName>
    </submittedName>
</protein>
<evidence type="ECO:0000313" key="1">
    <source>
        <dbReference type="EMBL" id="UWZ33608.1"/>
    </source>
</evidence>
<dbReference type="EMBL" id="CP073721">
    <property type="protein sequence ID" value="UWZ33608.1"/>
    <property type="molecule type" value="Genomic_DNA"/>
</dbReference>
<dbReference type="Proteomes" id="UP001058271">
    <property type="component" value="Chromosome"/>
</dbReference>
<reference evidence="1" key="1">
    <citation type="submission" date="2021-04" db="EMBL/GenBank/DDBJ databases">
        <title>Biosynthetic gene clusters of Dactylosporangioum roseum.</title>
        <authorList>
            <person name="Hartkoorn R.C."/>
            <person name="Beaudoing E."/>
            <person name="Hot D."/>
            <person name="Moureu S."/>
        </authorList>
    </citation>
    <scope>NUCLEOTIDE SEQUENCE</scope>
    <source>
        <strain evidence="1">NRRL B-16295</strain>
    </source>
</reference>
<proteinExistence type="predicted"/>
<evidence type="ECO:0000313" key="2">
    <source>
        <dbReference type="Proteomes" id="UP001058271"/>
    </source>
</evidence>